<feature type="chain" id="PRO_5001754416" description="RxLR effector protein" evidence="1">
    <location>
        <begin position="21"/>
        <end position="407"/>
    </location>
</feature>
<feature type="signal peptide" evidence="1">
    <location>
        <begin position="1"/>
        <end position="20"/>
    </location>
</feature>
<accession>A0A081ASS4</accession>
<name>A0A081ASS4_PHYNI</name>
<organism evidence="2 3">
    <name type="scientific">Phytophthora nicotianae P1976</name>
    <dbReference type="NCBI Taxonomy" id="1317066"/>
    <lineage>
        <taxon>Eukaryota</taxon>
        <taxon>Sar</taxon>
        <taxon>Stramenopiles</taxon>
        <taxon>Oomycota</taxon>
        <taxon>Peronosporomycetes</taxon>
        <taxon>Peronosporales</taxon>
        <taxon>Peronosporaceae</taxon>
        <taxon>Phytophthora</taxon>
    </lineage>
</organism>
<evidence type="ECO:0000313" key="2">
    <source>
        <dbReference type="EMBL" id="ETO81935.1"/>
    </source>
</evidence>
<comment type="caution">
    <text evidence="2">The sequence shown here is derived from an EMBL/GenBank/DDBJ whole genome shotgun (WGS) entry which is preliminary data.</text>
</comment>
<keyword evidence="1" id="KW-0732">Signal</keyword>
<sequence>MNRHWLVLLAAAIVLSFAEAVYNETIVMQLKGASSVPVRILRSYRDGILNGEIDSVVKNSEERGVSIPTSSSSNLRKAVDRATGALESNVWDRLVLKREEQAYKLLFKWKEDPVKLFNKSKFSKSSMGSDPKFLAWVTYAAKYTKSDQSRDSLMKKIYSVLLTKTSEHEVAEFAYLLKSVPSLEELGKRLQLTQFEQWVKDRTSASLVDDMLRGYTAHARDGVLKDYRSYLATVPLPSAENRVSVNFMETINRATGKITPSWRDRPFREKEEDWYNYLTLSKMNPIDDFDKSAGVIRGERIGESPRFLAWVRYAAKYTENNPIRATLDRGIYSILVAKSSEGQVAELVYLLQLMPQLKHLGENVQLMQFKWWASMDNSVGLLDDMLSGLSKEVSSGIKSDYEKFLRG</sequence>
<evidence type="ECO:0000256" key="1">
    <source>
        <dbReference type="SAM" id="SignalP"/>
    </source>
</evidence>
<reference evidence="2 3" key="1">
    <citation type="submission" date="2013-11" db="EMBL/GenBank/DDBJ databases">
        <title>The Genome Sequence of Phytophthora parasitica P1976.</title>
        <authorList>
            <consortium name="The Broad Institute Genomics Platform"/>
            <person name="Russ C."/>
            <person name="Tyler B."/>
            <person name="Panabieres F."/>
            <person name="Shan W."/>
            <person name="Tripathy S."/>
            <person name="Grunwald N."/>
            <person name="Machado M."/>
            <person name="Johnson C.S."/>
            <person name="Walker B."/>
            <person name="Young S."/>
            <person name="Zeng Q."/>
            <person name="Gargeya S."/>
            <person name="Fitzgerald M."/>
            <person name="Haas B."/>
            <person name="Abouelleil A."/>
            <person name="Allen A.W."/>
            <person name="Alvarado L."/>
            <person name="Arachchi H.M."/>
            <person name="Berlin A.M."/>
            <person name="Chapman S.B."/>
            <person name="Gainer-Dewar J."/>
            <person name="Goldberg J."/>
            <person name="Griggs A."/>
            <person name="Gujja S."/>
            <person name="Hansen M."/>
            <person name="Howarth C."/>
            <person name="Imamovic A."/>
            <person name="Ireland A."/>
            <person name="Larimer J."/>
            <person name="McCowan C."/>
            <person name="Murphy C."/>
            <person name="Pearson M."/>
            <person name="Poon T.W."/>
            <person name="Priest M."/>
            <person name="Roberts A."/>
            <person name="Saif S."/>
            <person name="Shea T."/>
            <person name="Sisk P."/>
            <person name="Sykes S."/>
            <person name="Wortman J."/>
            <person name="Nusbaum C."/>
            <person name="Birren B."/>
        </authorList>
    </citation>
    <scope>NUCLEOTIDE SEQUENCE [LARGE SCALE GENOMIC DNA]</scope>
    <source>
        <strain evidence="2 3">P1976</strain>
    </source>
</reference>
<gene>
    <name evidence="2" type="ORF">F444_03837</name>
</gene>
<proteinExistence type="predicted"/>
<evidence type="ECO:0000313" key="3">
    <source>
        <dbReference type="Proteomes" id="UP000028582"/>
    </source>
</evidence>
<evidence type="ECO:0008006" key="4">
    <source>
        <dbReference type="Google" id="ProtNLM"/>
    </source>
</evidence>
<protein>
    <recommendedName>
        <fullName evidence="4">RxLR effector protein</fullName>
    </recommendedName>
</protein>
<dbReference type="AlphaFoldDB" id="A0A081ASS4"/>
<dbReference type="EMBL" id="ANJA01000780">
    <property type="protein sequence ID" value="ETO81935.1"/>
    <property type="molecule type" value="Genomic_DNA"/>
</dbReference>
<dbReference type="Proteomes" id="UP000028582">
    <property type="component" value="Unassembled WGS sequence"/>
</dbReference>